<organism evidence="1 2">
    <name type="scientific">Tigriopus californicus</name>
    <name type="common">Marine copepod</name>
    <dbReference type="NCBI Taxonomy" id="6832"/>
    <lineage>
        <taxon>Eukaryota</taxon>
        <taxon>Metazoa</taxon>
        <taxon>Ecdysozoa</taxon>
        <taxon>Arthropoda</taxon>
        <taxon>Crustacea</taxon>
        <taxon>Multicrustacea</taxon>
        <taxon>Hexanauplia</taxon>
        <taxon>Copepoda</taxon>
        <taxon>Harpacticoida</taxon>
        <taxon>Harpacticidae</taxon>
        <taxon>Tigriopus</taxon>
    </lineage>
</organism>
<name>A0A553PA72_TIGCA</name>
<reference evidence="1 2" key="1">
    <citation type="journal article" date="2018" name="Nat. Ecol. Evol.">
        <title>Genomic signatures of mitonuclear coevolution across populations of Tigriopus californicus.</title>
        <authorList>
            <person name="Barreto F.S."/>
            <person name="Watson E.T."/>
            <person name="Lima T.G."/>
            <person name="Willett C.S."/>
            <person name="Edmands S."/>
            <person name="Li W."/>
            <person name="Burton R.S."/>
        </authorList>
    </citation>
    <scope>NUCLEOTIDE SEQUENCE [LARGE SCALE GENOMIC DNA]</scope>
    <source>
        <strain evidence="1 2">San Diego</strain>
    </source>
</reference>
<proteinExistence type="predicted"/>
<accession>A0A553PA72</accession>
<protein>
    <submittedName>
        <fullName evidence="1">Uncharacterized protein</fullName>
    </submittedName>
</protein>
<comment type="caution">
    <text evidence="1">The sequence shown here is derived from an EMBL/GenBank/DDBJ whole genome shotgun (WGS) entry which is preliminary data.</text>
</comment>
<gene>
    <name evidence="1" type="ORF">TCAL_15678</name>
</gene>
<dbReference type="EMBL" id="VCGU01000005">
    <property type="protein sequence ID" value="TRY74566.1"/>
    <property type="molecule type" value="Genomic_DNA"/>
</dbReference>
<keyword evidence="2" id="KW-1185">Reference proteome</keyword>
<evidence type="ECO:0000313" key="2">
    <source>
        <dbReference type="Proteomes" id="UP000318571"/>
    </source>
</evidence>
<evidence type="ECO:0000313" key="1">
    <source>
        <dbReference type="EMBL" id="TRY74566.1"/>
    </source>
</evidence>
<sequence>MALMFCGSPTPIAHAELPHQGLGILTIPSMRVGVQGNLVSVVVKLVHLGIVSCVMAYEERSLNVTSGVGIGTREGVVVLWCLNLYQMIQDLQRHKRQVKSVHSSLEGLGSHHVLPRQENGTLSFLSMLKIRLA</sequence>
<dbReference type="Proteomes" id="UP000318571">
    <property type="component" value="Chromosome 2"/>
</dbReference>
<dbReference type="AlphaFoldDB" id="A0A553PA72"/>